<feature type="region of interest" description="Disordered" evidence="1">
    <location>
        <begin position="268"/>
        <end position="290"/>
    </location>
</feature>
<dbReference type="EMBL" id="UAVU01000012">
    <property type="protein sequence ID" value="SQC94041.1"/>
    <property type="molecule type" value="Genomic_DNA"/>
</dbReference>
<evidence type="ECO:0000313" key="2">
    <source>
        <dbReference type="EMBL" id="SQC94041.1"/>
    </source>
</evidence>
<name>A0A2X3JDL1_9ENTR</name>
<organism evidence="2 3">
    <name type="scientific">Cedecea neteri</name>
    <dbReference type="NCBI Taxonomy" id="158822"/>
    <lineage>
        <taxon>Bacteria</taxon>
        <taxon>Pseudomonadati</taxon>
        <taxon>Pseudomonadota</taxon>
        <taxon>Gammaproteobacteria</taxon>
        <taxon>Enterobacterales</taxon>
        <taxon>Enterobacteriaceae</taxon>
        <taxon>Cedecea</taxon>
    </lineage>
</organism>
<protein>
    <submittedName>
        <fullName evidence="2">Uncharacterized protein</fullName>
    </submittedName>
</protein>
<evidence type="ECO:0000313" key="3">
    <source>
        <dbReference type="Proteomes" id="UP000251197"/>
    </source>
</evidence>
<dbReference type="Proteomes" id="UP000251197">
    <property type="component" value="Unassembled WGS sequence"/>
</dbReference>
<sequence>MPPESPSRSILPPASPILASLRHPDGVIVDIGTHVLAMMRETLVQAGADESLALELLLAKDRLGNGILPGDFTTAEGQALLRGQIGGIPCVLQLNKYAGPAGGQKGINIVLKDGRVIAVDRRGTKETLTVNGEPELDMSGPLYDRCLGEVIFAGKTLFEQAPEVIPALTRRRIQEVRALLTPATNATWRALKTQNPPDGGFSLRLDIRLCSAPAALCCPKGSECRGLYPCGFCPADRQFCRSHHSRAFFLICHTRSYSAAGRWYKYPPPASRPAPGSRHNRRRAPDNRGNIFPATTAKLMAQYATGHRAQGRTQNTVLILNRFTVRHGHVSALLTRRFYRFLDWRR</sequence>
<proteinExistence type="predicted"/>
<evidence type="ECO:0000256" key="1">
    <source>
        <dbReference type="SAM" id="MobiDB-lite"/>
    </source>
</evidence>
<gene>
    <name evidence="2" type="ORF">NCTC12120_07159</name>
</gene>
<dbReference type="STRING" id="158822.LH23_13800"/>
<accession>A0A2X3JDL1</accession>
<reference evidence="2 3" key="1">
    <citation type="submission" date="2018-06" db="EMBL/GenBank/DDBJ databases">
        <authorList>
            <consortium name="Pathogen Informatics"/>
            <person name="Doyle S."/>
        </authorList>
    </citation>
    <scope>NUCLEOTIDE SEQUENCE [LARGE SCALE GENOMIC DNA]</scope>
    <source>
        <strain evidence="2 3">NCTC12120</strain>
    </source>
</reference>
<dbReference type="AlphaFoldDB" id="A0A2X3JDL1"/>